<feature type="compositionally biased region" description="Basic and acidic residues" evidence="1">
    <location>
        <begin position="23"/>
        <end position="32"/>
    </location>
</feature>
<evidence type="ECO:0000313" key="3">
    <source>
        <dbReference type="Proteomes" id="UP000015105"/>
    </source>
</evidence>
<name>A0A453AXC3_AEGTS</name>
<reference evidence="2" key="5">
    <citation type="journal article" date="2021" name="G3 (Bethesda)">
        <title>Aegilops tauschii genome assembly Aet v5.0 features greater sequence contiguity and improved annotation.</title>
        <authorList>
            <person name="Wang L."/>
            <person name="Zhu T."/>
            <person name="Rodriguez J.C."/>
            <person name="Deal K.R."/>
            <person name="Dubcovsky J."/>
            <person name="McGuire P.E."/>
            <person name="Lux T."/>
            <person name="Spannagl M."/>
            <person name="Mayer K.F.X."/>
            <person name="Baldrich P."/>
            <person name="Meyers B.C."/>
            <person name="Huo N."/>
            <person name="Gu Y.Q."/>
            <person name="Zhou H."/>
            <person name="Devos K.M."/>
            <person name="Bennetzen J.L."/>
            <person name="Unver T."/>
            <person name="Budak H."/>
            <person name="Gulick P.J."/>
            <person name="Galiba G."/>
            <person name="Kalapos B."/>
            <person name="Nelson D.R."/>
            <person name="Li P."/>
            <person name="You F.M."/>
            <person name="Luo M.C."/>
            <person name="Dvorak J."/>
        </authorList>
    </citation>
    <scope>NUCLEOTIDE SEQUENCE [LARGE SCALE GENOMIC DNA]</scope>
    <source>
        <strain evidence="2">cv. AL8/78</strain>
    </source>
</reference>
<accession>A0A453AXC3</accession>
<reference evidence="3" key="1">
    <citation type="journal article" date="2014" name="Science">
        <title>Ancient hybridizations among the ancestral genomes of bread wheat.</title>
        <authorList>
            <consortium name="International Wheat Genome Sequencing Consortium,"/>
            <person name="Marcussen T."/>
            <person name="Sandve S.R."/>
            <person name="Heier L."/>
            <person name="Spannagl M."/>
            <person name="Pfeifer M."/>
            <person name="Jakobsen K.S."/>
            <person name="Wulff B.B."/>
            <person name="Steuernagel B."/>
            <person name="Mayer K.F."/>
            <person name="Olsen O.A."/>
        </authorList>
    </citation>
    <scope>NUCLEOTIDE SEQUENCE [LARGE SCALE GENOMIC DNA]</scope>
    <source>
        <strain evidence="3">cv. AL8/78</strain>
    </source>
</reference>
<reference evidence="2" key="4">
    <citation type="submission" date="2019-03" db="UniProtKB">
        <authorList>
            <consortium name="EnsemblPlants"/>
        </authorList>
    </citation>
    <scope>IDENTIFICATION</scope>
</reference>
<proteinExistence type="predicted"/>
<dbReference type="Proteomes" id="UP000015105">
    <property type="component" value="Chromosome 2D"/>
</dbReference>
<dbReference type="AlphaFoldDB" id="A0A453AXC3"/>
<feature type="region of interest" description="Disordered" evidence="1">
    <location>
        <begin position="1"/>
        <end position="39"/>
    </location>
</feature>
<evidence type="ECO:0000313" key="2">
    <source>
        <dbReference type="EnsemblPlants" id="AET2Gv20287900.1"/>
    </source>
</evidence>
<reference evidence="2" key="3">
    <citation type="journal article" date="2017" name="Nature">
        <title>Genome sequence of the progenitor of the wheat D genome Aegilops tauschii.</title>
        <authorList>
            <person name="Luo M.C."/>
            <person name="Gu Y.Q."/>
            <person name="Puiu D."/>
            <person name="Wang H."/>
            <person name="Twardziok S.O."/>
            <person name="Deal K.R."/>
            <person name="Huo N."/>
            <person name="Zhu T."/>
            <person name="Wang L."/>
            <person name="Wang Y."/>
            <person name="McGuire P.E."/>
            <person name="Liu S."/>
            <person name="Long H."/>
            <person name="Ramasamy R.K."/>
            <person name="Rodriguez J.C."/>
            <person name="Van S.L."/>
            <person name="Yuan L."/>
            <person name="Wang Z."/>
            <person name="Xia Z."/>
            <person name="Xiao L."/>
            <person name="Anderson O.D."/>
            <person name="Ouyang S."/>
            <person name="Liang Y."/>
            <person name="Zimin A.V."/>
            <person name="Pertea G."/>
            <person name="Qi P."/>
            <person name="Bennetzen J.L."/>
            <person name="Dai X."/>
            <person name="Dawson M.W."/>
            <person name="Muller H.G."/>
            <person name="Kugler K."/>
            <person name="Rivarola-Duarte L."/>
            <person name="Spannagl M."/>
            <person name="Mayer K.F.X."/>
            <person name="Lu F.H."/>
            <person name="Bevan M.W."/>
            <person name="Leroy P."/>
            <person name="Li P."/>
            <person name="You F.M."/>
            <person name="Sun Q."/>
            <person name="Liu Z."/>
            <person name="Lyons E."/>
            <person name="Wicker T."/>
            <person name="Salzberg S.L."/>
            <person name="Devos K.M."/>
            <person name="Dvorak J."/>
        </authorList>
    </citation>
    <scope>NUCLEOTIDE SEQUENCE [LARGE SCALE GENOMIC DNA]</scope>
    <source>
        <strain evidence="2">cv. AL8/78</strain>
    </source>
</reference>
<evidence type="ECO:0000256" key="1">
    <source>
        <dbReference type="SAM" id="MobiDB-lite"/>
    </source>
</evidence>
<reference evidence="3" key="2">
    <citation type="journal article" date="2017" name="Nat. Plants">
        <title>The Aegilops tauschii genome reveals multiple impacts of transposons.</title>
        <authorList>
            <person name="Zhao G."/>
            <person name="Zou C."/>
            <person name="Li K."/>
            <person name="Wang K."/>
            <person name="Li T."/>
            <person name="Gao L."/>
            <person name="Zhang X."/>
            <person name="Wang H."/>
            <person name="Yang Z."/>
            <person name="Liu X."/>
            <person name="Jiang W."/>
            <person name="Mao L."/>
            <person name="Kong X."/>
            <person name="Jiao Y."/>
            <person name="Jia J."/>
        </authorList>
    </citation>
    <scope>NUCLEOTIDE SEQUENCE [LARGE SCALE GENOMIC DNA]</scope>
    <source>
        <strain evidence="3">cv. AL8/78</strain>
    </source>
</reference>
<protein>
    <submittedName>
        <fullName evidence="2">Uncharacterized protein</fullName>
    </submittedName>
</protein>
<dbReference type="EnsemblPlants" id="AET2Gv20287900.1">
    <property type="protein sequence ID" value="AET2Gv20287900.1"/>
    <property type="gene ID" value="AET2Gv20287900"/>
</dbReference>
<feature type="compositionally biased region" description="Polar residues" evidence="1">
    <location>
        <begin position="1"/>
        <end position="22"/>
    </location>
</feature>
<dbReference type="Gramene" id="AET2Gv20287900.1">
    <property type="protein sequence ID" value="AET2Gv20287900.1"/>
    <property type="gene ID" value="AET2Gv20287900"/>
</dbReference>
<keyword evidence="3" id="KW-1185">Reference proteome</keyword>
<sequence>MNNTTPIFSLHQQNYEPYQRNNHPAERLDRRSPVGARGSRGVVAGVGAGAEDDDHPVPLVGDPDAGVLGVVEEPVVLGLGVVGQHNVGHKAGHACRHHLPVLGHRRIEVAAVEKLGVVGELRLGAGHGVGSGGVGALLALELLC</sequence>
<organism evidence="2 3">
    <name type="scientific">Aegilops tauschii subsp. strangulata</name>
    <name type="common">Goatgrass</name>
    <dbReference type="NCBI Taxonomy" id="200361"/>
    <lineage>
        <taxon>Eukaryota</taxon>
        <taxon>Viridiplantae</taxon>
        <taxon>Streptophyta</taxon>
        <taxon>Embryophyta</taxon>
        <taxon>Tracheophyta</taxon>
        <taxon>Spermatophyta</taxon>
        <taxon>Magnoliopsida</taxon>
        <taxon>Liliopsida</taxon>
        <taxon>Poales</taxon>
        <taxon>Poaceae</taxon>
        <taxon>BOP clade</taxon>
        <taxon>Pooideae</taxon>
        <taxon>Triticodae</taxon>
        <taxon>Triticeae</taxon>
        <taxon>Triticinae</taxon>
        <taxon>Aegilops</taxon>
    </lineage>
</organism>